<keyword evidence="1" id="KW-0175">Coiled coil</keyword>
<comment type="caution">
    <text evidence="2">The sequence shown here is derived from an EMBL/GenBank/DDBJ whole genome shotgun (WGS) entry which is preliminary data.</text>
</comment>
<name>A0ABS4BMX2_9HYPH</name>
<evidence type="ECO:0000313" key="2">
    <source>
        <dbReference type="EMBL" id="MBP0618086.1"/>
    </source>
</evidence>
<keyword evidence="3" id="KW-1185">Reference proteome</keyword>
<organism evidence="2 3">
    <name type="scientific">Jiella mangrovi</name>
    <dbReference type="NCBI Taxonomy" id="2821407"/>
    <lineage>
        <taxon>Bacteria</taxon>
        <taxon>Pseudomonadati</taxon>
        <taxon>Pseudomonadota</taxon>
        <taxon>Alphaproteobacteria</taxon>
        <taxon>Hyphomicrobiales</taxon>
        <taxon>Aurantimonadaceae</taxon>
        <taxon>Jiella</taxon>
    </lineage>
</organism>
<proteinExistence type="predicted"/>
<dbReference type="EMBL" id="JAGJCF010000024">
    <property type="protein sequence ID" value="MBP0618086.1"/>
    <property type="molecule type" value="Genomic_DNA"/>
</dbReference>
<protein>
    <recommendedName>
        <fullName evidence="4">DUF4164 family protein</fullName>
    </recommendedName>
</protein>
<gene>
    <name evidence="2" type="ORF">J6595_21095</name>
</gene>
<evidence type="ECO:0008006" key="4">
    <source>
        <dbReference type="Google" id="ProtNLM"/>
    </source>
</evidence>
<evidence type="ECO:0000256" key="1">
    <source>
        <dbReference type="SAM" id="Coils"/>
    </source>
</evidence>
<reference evidence="2 3" key="1">
    <citation type="submission" date="2021-04" db="EMBL/GenBank/DDBJ databases">
        <title>Whole genome sequence of Jiella sp. KSK16Y-1.</title>
        <authorList>
            <person name="Tuo L."/>
        </authorList>
    </citation>
    <scope>NUCLEOTIDE SEQUENCE [LARGE SCALE GENOMIC DNA]</scope>
    <source>
        <strain evidence="2 3">KSK16Y-1</strain>
    </source>
</reference>
<feature type="coiled-coil region" evidence="1">
    <location>
        <begin position="17"/>
        <end position="51"/>
    </location>
</feature>
<accession>A0ABS4BMX2</accession>
<dbReference type="RefSeq" id="WP_209597477.1">
    <property type="nucleotide sequence ID" value="NZ_JAGJCF010000024.1"/>
</dbReference>
<sequence>MAGLAPAAESVGVRANVARLEKSLTKLEIDNKRLREDIRLLERQVSENTAQLNLLVGFVRDALNARFDQRVEESVGWILGDRDRDLS</sequence>
<dbReference type="Proteomes" id="UP000678276">
    <property type="component" value="Unassembled WGS sequence"/>
</dbReference>
<evidence type="ECO:0000313" key="3">
    <source>
        <dbReference type="Proteomes" id="UP000678276"/>
    </source>
</evidence>